<protein>
    <submittedName>
        <fullName evidence="1">Uncharacterized protein</fullName>
    </submittedName>
</protein>
<proteinExistence type="predicted"/>
<evidence type="ECO:0000313" key="1">
    <source>
        <dbReference type="EMBL" id="CAD9521532.1"/>
    </source>
</evidence>
<organism evidence="1">
    <name type="scientific">Haptolina brevifila</name>
    <dbReference type="NCBI Taxonomy" id="156173"/>
    <lineage>
        <taxon>Eukaryota</taxon>
        <taxon>Haptista</taxon>
        <taxon>Haptophyta</taxon>
        <taxon>Prymnesiophyceae</taxon>
        <taxon>Prymnesiales</taxon>
        <taxon>Prymnesiaceae</taxon>
        <taxon>Haptolina</taxon>
    </lineage>
</organism>
<reference evidence="1" key="1">
    <citation type="submission" date="2021-01" db="EMBL/GenBank/DDBJ databases">
        <authorList>
            <person name="Corre E."/>
            <person name="Pelletier E."/>
            <person name="Niang G."/>
            <person name="Scheremetjew M."/>
            <person name="Finn R."/>
            <person name="Kale V."/>
            <person name="Holt S."/>
            <person name="Cochrane G."/>
            <person name="Meng A."/>
            <person name="Brown T."/>
            <person name="Cohen L."/>
        </authorList>
    </citation>
    <scope>NUCLEOTIDE SEQUENCE</scope>
    <source>
        <strain evidence="1">UTEX LB 985</strain>
    </source>
</reference>
<gene>
    <name evidence="1" type="ORF">CBRE1094_LOCUS34602</name>
</gene>
<dbReference type="AlphaFoldDB" id="A0A7S2N5K1"/>
<sequence length="239" mass="25654">MIWAVILHGSDTHVIMDMQQTRPPPSTCLKFPTSVIIREMPKAAVGTSTATIRICVLAYTITSERVSVCRFSPSGSFALSATKLAANSTPVAAASNPDTIHFTSRSTQNRSVLAITALTLLVRALADRQTDQPAMNKWDAQSSPSSTLLPVGCWNHASEEDNPSKMAAVNCTAVVRNRNHMPLWADPLASDSQICSSLIASPGLIRCKSGGCSHVRSVFITSRDRMCPTRRKSSGNGAK</sequence>
<name>A0A7S2N5K1_9EUKA</name>
<accession>A0A7S2N5K1</accession>
<dbReference type="EMBL" id="HBGU01063547">
    <property type="protein sequence ID" value="CAD9521532.1"/>
    <property type="molecule type" value="Transcribed_RNA"/>
</dbReference>